<dbReference type="EMBL" id="JAAMPI010000142">
    <property type="protein sequence ID" value="KAF4635090.1"/>
    <property type="molecule type" value="Genomic_DNA"/>
</dbReference>
<name>A0A8H4RS98_9HELO</name>
<keyword evidence="1" id="KW-0732">Signal</keyword>
<evidence type="ECO:0000313" key="2">
    <source>
        <dbReference type="EMBL" id="KAF4635090.1"/>
    </source>
</evidence>
<comment type="caution">
    <text evidence="2">The sequence shown here is derived from an EMBL/GenBank/DDBJ whole genome shotgun (WGS) entry which is preliminary data.</text>
</comment>
<evidence type="ECO:0000256" key="1">
    <source>
        <dbReference type="SAM" id="SignalP"/>
    </source>
</evidence>
<protein>
    <submittedName>
        <fullName evidence="2">Uncharacterized protein</fullName>
    </submittedName>
</protein>
<accession>A0A8H4RS98</accession>
<sequence>MFSKQFAVTVVMATLASADATLTKSKYPEVIPGPGLPSLTSLNLTSEQLYTMTPKLVSRGLSAALYDPECREYPCYCPGGMAQVNDIIACYNYLNNLGSTNCGVMAYQAKSTMCASGTAKVDAMNNSPNLELPVIVRCADAAAGVQYVYQTCNNNGQARGSAAAWGNGYLIVRSQNVNYDGWCMPTVSAMQKRARRKNKKSKSISKS</sequence>
<proteinExistence type="predicted"/>
<organism evidence="2 3">
    <name type="scientific">Cudoniella acicularis</name>
    <dbReference type="NCBI Taxonomy" id="354080"/>
    <lineage>
        <taxon>Eukaryota</taxon>
        <taxon>Fungi</taxon>
        <taxon>Dikarya</taxon>
        <taxon>Ascomycota</taxon>
        <taxon>Pezizomycotina</taxon>
        <taxon>Leotiomycetes</taxon>
        <taxon>Helotiales</taxon>
        <taxon>Tricladiaceae</taxon>
        <taxon>Cudoniella</taxon>
    </lineage>
</organism>
<feature type="signal peptide" evidence="1">
    <location>
        <begin position="1"/>
        <end position="18"/>
    </location>
</feature>
<reference evidence="2 3" key="1">
    <citation type="submission" date="2020-03" db="EMBL/GenBank/DDBJ databases">
        <title>Draft Genome Sequence of Cudoniella acicularis.</title>
        <authorList>
            <person name="Buettner E."/>
            <person name="Kellner H."/>
        </authorList>
    </citation>
    <scope>NUCLEOTIDE SEQUENCE [LARGE SCALE GENOMIC DNA]</scope>
    <source>
        <strain evidence="2 3">DSM 108380</strain>
    </source>
</reference>
<evidence type="ECO:0000313" key="3">
    <source>
        <dbReference type="Proteomes" id="UP000566819"/>
    </source>
</evidence>
<dbReference type="AlphaFoldDB" id="A0A8H4RS98"/>
<dbReference type="Proteomes" id="UP000566819">
    <property type="component" value="Unassembled WGS sequence"/>
</dbReference>
<keyword evidence="3" id="KW-1185">Reference proteome</keyword>
<gene>
    <name evidence="2" type="ORF">G7Y89_g3017</name>
</gene>
<dbReference type="OrthoDB" id="2112446at2759"/>
<feature type="chain" id="PRO_5034533742" evidence="1">
    <location>
        <begin position="19"/>
        <end position="207"/>
    </location>
</feature>